<gene>
    <name evidence="2" type="ORF">SADUNF_Sadunf04G0000100</name>
</gene>
<proteinExistence type="predicted"/>
<evidence type="ECO:0000313" key="2">
    <source>
        <dbReference type="EMBL" id="KAF9683309.1"/>
    </source>
</evidence>
<sequence length="89" mass="9934">MDFMLEILNTKQVISDAQATKKVRDDELPDINSDESEGSDESYNFEGLDESYGSNYLDESDESSSSVIDSSLENSSYAFFMLGILGHCR</sequence>
<feature type="region of interest" description="Disordered" evidence="1">
    <location>
        <begin position="17"/>
        <end position="68"/>
    </location>
</feature>
<protein>
    <submittedName>
        <fullName evidence="2">Uncharacterized protein</fullName>
    </submittedName>
</protein>
<comment type="caution">
    <text evidence="2">The sequence shown here is derived from an EMBL/GenBank/DDBJ whole genome shotgun (WGS) entry which is preliminary data.</text>
</comment>
<keyword evidence="3" id="KW-1185">Reference proteome</keyword>
<dbReference type="EMBL" id="JADGMS010000004">
    <property type="protein sequence ID" value="KAF9683309.1"/>
    <property type="molecule type" value="Genomic_DNA"/>
</dbReference>
<feature type="compositionally biased region" description="Acidic residues" evidence="1">
    <location>
        <begin position="27"/>
        <end position="40"/>
    </location>
</feature>
<name>A0A835KE20_9ROSI</name>
<evidence type="ECO:0000313" key="3">
    <source>
        <dbReference type="Proteomes" id="UP000657918"/>
    </source>
</evidence>
<reference evidence="2 3" key="1">
    <citation type="submission" date="2020-10" db="EMBL/GenBank/DDBJ databases">
        <title>Plant Genome Project.</title>
        <authorList>
            <person name="Zhang R.-G."/>
        </authorList>
    </citation>
    <scope>NUCLEOTIDE SEQUENCE [LARGE SCALE GENOMIC DNA]</scope>
    <source>
        <strain evidence="2">FAFU-HL-1</strain>
        <tissue evidence="2">Leaf</tissue>
    </source>
</reference>
<organism evidence="2 3">
    <name type="scientific">Salix dunnii</name>
    <dbReference type="NCBI Taxonomy" id="1413687"/>
    <lineage>
        <taxon>Eukaryota</taxon>
        <taxon>Viridiplantae</taxon>
        <taxon>Streptophyta</taxon>
        <taxon>Embryophyta</taxon>
        <taxon>Tracheophyta</taxon>
        <taxon>Spermatophyta</taxon>
        <taxon>Magnoliopsida</taxon>
        <taxon>eudicotyledons</taxon>
        <taxon>Gunneridae</taxon>
        <taxon>Pentapetalae</taxon>
        <taxon>rosids</taxon>
        <taxon>fabids</taxon>
        <taxon>Malpighiales</taxon>
        <taxon>Salicaceae</taxon>
        <taxon>Saliceae</taxon>
        <taxon>Salix</taxon>
    </lineage>
</organism>
<accession>A0A835KE20</accession>
<evidence type="ECO:0000256" key="1">
    <source>
        <dbReference type="SAM" id="MobiDB-lite"/>
    </source>
</evidence>
<dbReference type="Proteomes" id="UP000657918">
    <property type="component" value="Chromosome 4"/>
</dbReference>
<dbReference type="AlphaFoldDB" id="A0A835KE20"/>